<reference evidence="3 4" key="1">
    <citation type="submission" date="2016-08" db="EMBL/GenBank/DDBJ databases">
        <title>A Parts List for Fungal Cellulosomes Revealed by Comparative Genomics.</title>
        <authorList>
            <consortium name="DOE Joint Genome Institute"/>
            <person name="Haitjema C.H."/>
            <person name="Gilmore S.P."/>
            <person name="Henske J.K."/>
            <person name="Solomon K.V."/>
            <person name="De Groot R."/>
            <person name="Kuo A."/>
            <person name="Mondo S.J."/>
            <person name="Salamov A.A."/>
            <person name="Labutti K."/>
            <person name="Zhao Z."/>
            <person name="Chiniquy J."/>
            <person name="Barry K."/>
            <person name="Brewer H.M."/>
            <person name="Purvine S.O."/>
            <person name="Wright A.T."/>
            <person name="Boxma B."/>
            <person name="Van Alen T."/>
            <person name="Hackstein J.H."/>
            <person name="Baker S.E."/>
            <person name="Grigoriev I.V."/>
            <person name="O'Malley M.A."/>
        </authorList>
    </citation>
    <scope>NUCLEOTIDE SEQUENCE [LARGE SCALE GENOMIC DNA]</scope>
    <source>
        <strain evidence="3 4">G1</strain>
    </source>
</reference>
<feature type="transmembrane region" description="Helical" evidence="2">
    <location>
        <begin position="13"/>
        <end position="39"/>
    </location>
</feature>
<dbReference type="Proteomes" id="UP000193920">
    <property type="component" value="Unassembled WGS sequence"/>
</dbReference>
<feature type="region of interest" description="Disordered" evidence="1">
    <location>
        <begin position="148"/>
        <end position="212"/>
    </location>
</feature>
<evidence type="ECO:0000256" key="2">
    <source>
        <dbReference type="SAM" id="Phobius"/>
    </source>
</evidence>
<dbReference type="AlphaFoldDB" id="A0A1Y2CUB7"/>
<feature type="region of interest" description="Disordered" evidence="1">
    <location>
        <begin position="91"/>
        <end position="121"/>
    </location>
</feature>
<proteinExistence type="predicted"/>
<gene>
    <name evidence="3" type="ORF">LY90DRAFT_702898</name>
</gene>
<dbReference type="EMBL" id="MCOG01000097">
    <property type="protein sequence ID" value="ORY50648.1"/>
    <property type="molecule type" value="Genomic_DNA"/>
</dbReference>
<sequence length="212" mass="23984">MSKYNSTRHDIDVIWLGIIYAVIFLCLALFICLIISIIIDCLSNKKERVGVEEGNIYVYAEFIPKRKKHNHNQIQNNNNDVSGISQTNLYYQTDEDNPYPNDYGTTSSPPPPPPPIHGYYSKNYYGPQGYYGPPPLGYQRQSYRAPMYRPQQQNGDSQIHESEMNNIPSSSPLENNNSNDNNDNNNNISQNAISISNENNSNTNATSPVNNS</sequence>
<evidence type="ECO:0000313" key="4">
    <source>
        <dbReference type="Proteomes" id="UP000193920"/>
    </source>
</evidence>
<accession>A0A1Y2CUB7</accession>
<evidence type="ECO:0000256" key="1">
    <source>
        <dbReference type="SAM" id="MobiDB-lite"/>
    </source>
</evidence>
<name>A0A1Y2CUB7_9FUNG</name>
<keyword evidence="4" id="KW-1185">Reference proteome</keyword>
<keyword evidence="2" id="KW-1133">Transmembrane helix</keyword>
<feature type="compositionally biased region" description="Low complexity" evidence="1">
    <location>
        <begin position="165"/>
        <end position="212"/>
    </location>
</feature>
<organism evidence="3 4">
    <name type="scientific">Neocallimastix californiae</name>
    <dbReference type="NCBI Taxonomy" id="1754190"/>
    <lineage>
        <taxon>Eukaryota</taxon>
        <taxon>Fungi</taxon>
        <taxon>Fungi incertae sedis</taxon>
        <taxon>Chytridiomycota</taxon>
        <taxon>Chytridiomycota incertae sedis</taxon>
        <taxon>Neocallimastigomycetes</taxon>
        <taxon>Neocallimastigales</taxon>
        <taxon>Neocallimastigaceae</taxon>
        <taxon>Neocallimastix</taxon>
    </lineage>
</organism>
<keyword evidence="2" id="KW-0812">Transmembrane</keyword>
<protein>
    <submittedName>
        <fullName evidence="3">Uncharacterized protein</fullName>
    </submittedName>
</protein>
<comment type="caution">
    <text evidence="3">The sequence shown here is derived from an EMBL/GenBank/DDBJ whole genome shotgun (WGS) entry which is preliminary data.</text>
</comment>
<evidence type="ECO:0000313" key="3">
    <source>
        <dbReference type="EMBL" id="ORY50648.1"/>
    </source>
</evidence>
<keyword evidence="2" id="KW-0472">Membrane</keyword>